<dbReference type="GO" id="GO:0003714">
    <property type="term" value="F:transcription corepressor activity"/>
    <property type="evidence" value="ECO:0007669"/>
    <property type="project" value="InterPro"/>
</dbReference>
<proteinExistence type="inferred from homology"/>
<sequence>SKKAKTMEADDEPTKDPSTEILAVLKTMEQKFAQLSAGILHKVDAMSSHLDSLEKVVNDLMTQAGVDEKKLETIASDTASLVDSDNTCTVASNFSADSDSVKLSTMNEDSGMNEKVCMDADN</sequence>
<reference evidence="2" key="1">
    <citation type="journal article" date="2014" name="PLoS ONE">
        <title>Transcriptome-Based Identification of ABC Transporters in the Western Tarnished Plant Bug Lygus hesperus.</title>
        <authorList>
            <person name="Hull J.J."/>
            <person name="Chaney K."/>
            <person name="Geib S.M."/>
            <person name="Fabrick J.A."/>
            <person name="Brent C.S."/>
            <person name="Walsh D."/>
            <person name="Lavine L.C."/>
        </authorList>
    </citation>
    <scope>NUCLEOTIDE SEQUENCE</scope>
</reference>
<protein>
    <submittedName>
        <fullName evidence="2">Heat shock factor-binding protein 1</fullName>
    </submittedName>
</protein>
<dbReference type="InterPro" id="IPR009643">
    <property type="entry name" value="HS1-bd"/>
</dbReference>
<dbReference type="Gene3D" id="1.20.5.430">
    <property type="match status" value="1"/>
</dbReference>
<dbReference type="GO" id="GO:0005634">
    <property type="term" value="C:nucleus"/>
    <property type="evidence" value="ECO:0007669"/>
    <property type="project" value="TreeGrafter"/>
</dbReference>
<gene>
    <name evidence="2" type="primary">HSBP1_1</name>
    <name evidence="2" type="ORF">CM83_3302</name>
</gene>
<dbReference type="PANTHER" id="PTHR19424">
    <property type="entry name" value="HEAT SHOCK FACTOR BINDING PROTEIN 1"/>
    <property type="match status" value="1"/>
</dbReference>
<comment type="similarity">
    <text evidence="1">Belongs to the HSBP1 family.</text>
</comment>
<evidence type="ECO:0000256" key="1">
    <source>
        <dbReference type="ARBA" id="ARBA00006349"/>
    </source>
</evidence>
<dbReference type="PANTHER" id="PTHR19424:SF0">
    <property type="entry name" value="HEAT SHOCK FACTOR BINDING PROTEIN 1"/>
    <property type="match status" value="1"/>
</dbReference>
<feature type="non-terminal residue" evidence="2">
    <location>
        <position position="1"/>
    </location>
</feature>
<dbReference type="GO" id="GO:0070370">
    <property type="term" value="P:cellular heat acclimation"/>
    <property type="evidence" value="ECO:0007669"/>
    <property type="project" value="TreeGrafter"/>
</dbReference>
<evidence type="ECO:0000313" key="2">
    <source>
        <dbReference type="EMBL" id="JAG19793.1"/>
    </source>
</evidence>
<dbReference type="AlphaFoldDB" id="A0A0A9XLU6"/>
<keyword evidence="2" id="KW-0346">Stress response</keyword>
<accession>A0A0A9XLU6</accession>
<organism evidence="2">
    <name type="scientific">Lygus hesperus</name>
    <name type="common">Western plant bug</name>
    <dbReference type="NCBI Taxonomy" id="30085"/>
    <lineage>
        <taxon>Eukaryota</taxon>
        <taxon>Metazoa</taxon>
        <taxon>Ecdysozoa</taxon>
        <taxon>Arthropoda</taxon>
        <taxon>Hexapoda</taxon>
        <taxon>Insecta</taxon>
        <taxon>Pterygota</taxon>
        <taxon>Neoptera</taxon>
        <taxon>Paraneoptera</taxon>
        <taxon>Hemiptera</taxon>
        <taxon>Heteroptera</taxon>
        <taxon>Panheteroptera</taxon>
        <taxon>Cimicomorpha</taxon>
        <taxon>Miridae</taxon>
        <taxon>Mirini</taxon>
        <taxon>Lygus</taxon>
    </lineage>
</organism>
<dbReference type="EMBL" id="GBHO01023811">
    <property type="protein sequence ID" value="JAG19793.1"/>
    <property type="molecule type" value="Transcribed_RNA"/>
</dbReference>
<dbReference type="GO" id="GO:0005829">
    <property type="term" value="C:cytosol"/>
    <property type="evidence" value="ECO:0007669"/>
    <property type="project" value="TreeGrafter"/>
</dbReference>
<reference evidence="2" key="2">
    <citation type="submission" date="2014-07" db="EMBL/GenBank/DDBJ databases">
        <authorList>
            <person name="Hull J."/>
        </authorList>
    </citation>
    <scope>NUCLEOTIDE SEQUENCE</scope>
</reference>
<dbReference type="Pfam" id="PF06825">
    <property type="entry name" value="HSBP1"/>
    <property type="match status" value="1"/>
</dbReference>
<name>A0A0A9XLU6_LYGHE</name>